<sequence length="194" mass="20211">MKSILSSILLLTPAVLALPAPQTTAPSAPISTKPAQTCSQKSQHFVSWELVDFTYSPLAPSSEDDASVPETSVSFAIVHNVIEHQTICTATSQTAFDGTETFDCEDVPTGDDPSTFEGGMAQFSFDASTGNVTLTQRWICHDDPIWPTYFTALGSGIAGLGCPATGSTAEDVASTADCAGSTVQVNVTEISAIA</sequence>
<reference evidence="2" key="1">
    <citation type="submission" date="2022-11" db="EMBL/GenBank/DDBJ databases">
        <authorList>
            <person name="Scott C."/>
            <person name="Bruce N."/>
        </authorList>
    </citation>
    <scope>NUCLEOTIDE SEQUENCE</scope>
</reference>
<gene>
    <name evidence="2" type="ORF">PPNO1_LOCUS2888</name>
</gene>
<protein>
    <recommendedName>
        <fullName evidence="4">AA1-like domain-containing protein</fullName>
    </recommendedName>
</protein>
<feature type="signal peptide" evidence="1">
    <location>
        <begin position="1"/>
        <end position="17"/>
    </location>
</feature>
<keyword evidence="3" id="KW-1185">Reference proteome</keyword>
<evidence type="ECO:0000313" key="3">
    <source>
        <dbReference type="Proteomes" id="UP000838763"/>
    </source>
</evidence>
<comment type="caution">
    <text evidence="2">The sequence shown here is derived from an EMBL/GenBank/DDBJ whole genome shotgun (WGS) entry which is preliminary data.</text>
</comment>
<organism evidence="2 3">
    <name type="scientific">Parascedosporium putredinis</name>
    <dbReference type="NCBI Taxonomy" id="1442378"/>
    <lineage>
        <taxon>Eukaryota</taxon>
        <taxon>Fungi</taxon>
        <taxon>Dikarya</taxon>
        <taxon>Ascomycota</taxon>
        <taxon>Pezizomycotina</taxon>
        <taxon>Sordariomycetes</taxon>
        <taxon>Hypocreomycetidae</taxon>
        <taxon>Microascales</taxon>
        <taxon>Microascaceae</taxon>
        <taxon>Parascedosporium</taxon>
    </lineage>
</organism>
<feature type="chain" id="PRO_5040459031" description="AA1-like domain-containing protein" evidence="1">
    <location>
        <begin position="18"/>
        <end position="194"/>
    </location>
</feature>
<dbReference type="Proteomes" id="UP000838763">
    <property type="component" value="Unassembled WGS sequence"/>
</dbReference>
<evidence type="ECO:0008006" key="4">
    <source>
        <dbReference type="Google" id="ProtNLM"/>
    </source>
</evidence>
<dbReference type="AlphaFoldDB" id="A0A9P1GZD7"/>
<accession>A0A9P1GZD7</accession>
<name>A0A9P1GZD7_9PEZI</name>
<proteinExistence type="predicted"/>
<evidence type="ECO:0000256" key="1">
    <source>
        <dbReference type="SAM" id="SignalP"/>
    </source>
</evidence>
<dbReference type="EMBL" id="CALLCH030000007">
    <property type="protein sequence ID" value="CAI4213137.1"/>
    <property type="molecule type" value="Genomic_DNA"/>
</dbReference>
<keyword evidence="1" id="KW-0732">Signal</keyword>
<evidence type="ECO:0000313" key="2">
    <source>
        <dbReference type="EMBL" id="CAI4213137.1"/>
    </source>
</evidence>
<dbReference type="OrthoDB" id="3539798at2759"/>